<dbReference type="Proteomes" id="UP000335636">
    <property type="component" value="Unassembled WGS sequence"/>
</dbReference>
<dbReference type="EMBL" id="CABDUW010001298">
    <property type="protein sequence ID" value="VTJ80473.1"/>
    <property type="molecule type" value="Genomic_DNA"/>
</dbReference>
<reference evidence="2" key="2">
    <citation type="submission" date="2020-08" db="EMBL/GenBank/DDBJ databases">
        <authorList>
            <person name="Shumante A."/>
            <person name="Zimin A.V."/>
            <person name="Puiu D."/>
            <person name="Salzberg S.L."/>
        </authorList>
    </citation>
    <scope>NUCLEOTIDE SEQUENCE</scope>
    <source>
        <strain evidence="2">WC2-LM</strain>
        <tissue evidence="2">Liver</tissue>
    </source>
</reference>
<evidence type="ECO:0000313" key="2">
    <source>
        <dbReference type="EMBL" id="KAF7459462.1"/>
    </source>
</evidence>
<gene>
    <name evidence="2" type="ORF">GHT09_020558</name>
    <name evidence="3" type="ORF">MONAX_5E024772</name>
</gene>
<proteinExistence type="predicted"/>
<accession>A0A5E4CF06</accession>
<evidence type="ECO:0000256" key="1">
    <source>
        <dbReference type="SAM" id="MobiDB-lite"/>
    </source>
</evidence>
<name>A0A5E4CF06_MARMO</name>
<dbReference type="Proteomes" id="UP000662637">
    <property type="component" value="Unassembled WGS sequence"/>
</dbReference>
<organism evidence="3 4">
    <name type="scientific">Marmota monax</name>
    <name type="common">Woodchuck</name>
    <dbReference type="NCBI Taxonomy" id="9995"/>
    <lineage>
        <taxon>Eukaryota</taxon>
        <taxon>Metazoa</taxon>
        <taxon>Chordata</taxon>
        <taxon>Craniata</taxon>
        <taxon>Vertebrata</taxon>
        <taxon>Euteleostomi</taxon>
        <taxon>Mammalia</taxon>
        <taxon>Eutheria</taxon>
        <taxon>Euarchontoglires</taxon>
        <taxon>Glires</taxon>
        <taxon>Rodentia</taxon>
        <taxon>Sciuromorpha</taxon>
        <taxon>Sciuridae</taxon>
        <taxon>Xerinae</taxon>
        <taxon>Marmotini</taxon>
        <taxon>Marmota</taxon>
    </lineage>
</organism>
<keyword evidence="4" id="KW-1185">Reference proteome</keyword>
<protein>
    <submittedName>
        <fullName evidence="3">Uncharacterized protein</fullName>
    </submittedName>
</protein>
<evidence type="ECO:0000313" key="4">
    <source>
        <dbReference type="Proteomes" id="UP000335636"/>
    </source>
</evidence>
<reference evidence="3 4" key="1">
    <citation type="submission" date="2019-04" db="EMBL/GenBank/DDBJ databases">
        <authorList>
            <person name="Alioto T."/>
            <person name="Alioto T."/>
        </authorList>
    </citation>
    <scope>NUCLEOTIDE SEQUENCE [LARGE SCALE GENOMIC DNA]</scope>
</reference>
<feature type="region of interest" description="Disordered" evidence="1">
    <location>
        <begin position="35"/>
        <end position="57"/>
    </location>
</feature>
<sequence length="101" mass="10621">MAGDKVESLSRRAKWDSPCGLLRSKITGTERSWRRQAFSAAPPSQQPAPGPARVEPGVQALGIPKHRGDFSGVPSLEICSGSVLICPVSLEDAGAQDKPVA</sequence>
<evidence type="ECO:0000313" key="3">
    <source>
        <dbReference type="EMBL" id="VTJ80473.1"/>
    </source>
</evidence>
<dbReference type="AlphaFoldDB" id="A0A5E4CF06"/>
<dbReference type="EMBL" id="WJEC01008859">
    <property type="protein sequence ID" value="KAF7459462.1"/>
    <property type="molecule type" value="Genomic_DNA"/>
</dbReference>